<evidence type="ECO:0000256" key="1">
    <source>
        <dbReference type="SAM" id="Phobius"/>
    </source>
</evidence>
<dbReference type="EMBL" id="AP018823">
    <property type="protein sequence ID" value="BBF85196.1"/>
    <property type="molecule type" value="Genomic_DNA"/>
</dbReference>
<dbReference type="Proteomes" id="UP000198290">
    <property type="component" value="Chromosome"/>
</dbReference>
<accession>A0A3G9GI51</accession>
<dbReference type="AlphaFoldDB" id="A0A3G9GI51"/>
<gene>
    <name evidence="2" type="ORF">DLM_1577</name>
</gene>
<feature type="transmembrane region" description="Helical" evidence="1">
    <location>
        <begin position="7"/>
        <end position="27"/>
    </location>
</feature>
<keyword evidence="1" id="KW-0812">Transmembrane</keyword>
<evidence type="ECO:0000313" key="3">
    <source>
        <dbReference type="Proteomes" id="UP000198290"/>
    </source>
</evidence>
<dbReference type="KEGG" id="amah:DLM_1577"/>
<protein>
    <recommendedName>
        <fullName evidence="4">Transmembrane protein</fullName>
    </recommendedName>
</protein>
<keyword evidence="1" id="KW-1133">Transmembrane helix</keyword>
<keyword evidence="3" id="KW-1185">Reference proteome</keyword>
<reference evidence="3" key="3">
    <citation type="journal article" date="2017" name="Plant Physiol. Biochem.">
        <title>Differential oxidative and antioxidative response of duckweed Lemna minor toward plant growth promoting/inhibiting bacteria.</title>
        <authorList>
            <person name="Ishizawa H."/>
            <person name="Kuroda M."/>
            <person name="Morikawa M."/>
            <person name="Ike M."/>
        </authorList>
    </citation>
    <scope>NUCLEOTIDE SEQUENCE [LARGE SCALE GENOMIC DNA]</scope>
    <source>
        <strain evidence="3">H3</strain>
    </source>
</reference>
<name>A0A3G9GI51_9NEIS</name>
<dbReference type="OrthoDB" id="8578183at2"/>
<reference evidence="3" key="1">
    <citation type="journal article" date="2017" name="Biotechnol. Biofuels">
        <title>Evaluation of environmental bacterial communities as a factor affecting the growth of duckweed Lemna minor.</title>
        <authorList>
            <person name="Ishizawa H."/>
            <person name="Kuroda M."/>
            <person name="Morikawa M."/>
            <person name="Ike M."/>
        </authorList>
    </citation>
    <scope>NUCLEOTIDE SEQUENCE [LARGE SCALE GENOMIC DNA]</scope>
    <source>
        <strain evidence="3">H3</strain>
    </source>
</reference>
<organism evidence="2 3">
    <name type="scientific">Aquitalea magnusonii</name>
    <dbReference type="NCBI Taxonomy" id="332411"/>
    <lineage>
        <taxon>Bacteria</taxon>
        <taxon>Pseudomonadati</taxon>
        <taxon>Pseudomonadota</taxon>
        <taxon>Betaproteobacteria</taxon>
        <taxon>Neisseriales</taxon>
        <taxon>Chromobacteriaceae</taxon>
        <taxon>Aquitalea</taxon>
    </lineage>
</organism>
<sequence length="477" mass="51456">MLRLLTLFGGFTIGWWGLLWLVLPLSWQRISPSAMLLLHIVPPVALTLGLRWWTARKEKKAEAERQQAEAAAEAERVAAREEARRRHQAALAERRQTIACRWLHCSAVAVGDEPAWLADADECCQWLPLQRDELEDDTLLDALAAPQRDALEALYLAAPGAAWLPVYTEVIPTESGIEQLAALKAVQQEAAALALDAHPPLVECRFLPGHGAVAERARQVLLQMPECPGLVLLAADAPILPLLEEDEFDASADPEQAWRGKPGFAVACLLFLRQGLPCEEGSSAIPQNDQQDPYQPYWEKAQVSPHSTNWGAVPPSRQPSLAALPVLAELSQATQGAAASSRAMQLSRQLQPMLDNALVNACLLDYPFSEEDAEPAANRASSLGWLVHNSGEVQVGGARLSALSGALSRHQVELHPIDQASNSVREWGDAGVATAALLCATAITCSHALAAPVLLAQFGPDEAALSVARPPLEEMSS</sequence>
<evidence type="ECO:0008006" key="4">
    <source>
        <dbReference type="Google" id="ProtNLM"/>
    </source>
</evidence>
<reference evidence="2 3" key="2">
    <citation type="journal article" date="2017" name="Genome Announc.">
        <title>Draft genome sequence of Aquitalea magnusonii strain H3, a plant growth-promoting bacterium of duckweed Lemna minor.</title>
        <authorList>
            <person name="Ishizawa H."/>
            <person name="Kuroda M."/>
            <person name="Ike M."/>
        </authorList>
    </citation>
    <scope>NUCLEOTIDE SEQUENCE [LARGE SCALE GENOMIC DNA]</scope>
    <source>
        <strain evidence="2 3">H3</strain>
    </source>
</reference>
<keyword evidence="1" id="KW-0472">Membrane</keyword>
<dbReference type="RefSeq" id="WP_089084238.1">
    <property type="nucleotide sequence ID" value="NZ_AP018823.1"/>
</dbReference>
<evidence type="ECO:0000313" key="2">
    <source>
        <dbReference type="EMBL" id="BBF85196.1"/>
    </source>
</evidence>
<proteinExistence type="predicted"/>